<protein>
    <submittedName>
        <fullName evidence="2">Class I SAM-dependent methyltransferase</fullName>
    </submittedName>
</protein>
<keyword evidence="2" id="KW-0489">Methyltransferase</keyword>
<name>A0A850P5V4_9PROT</name>
<dbReference type="EMBL" id="JABXXR010000004">
    <property type="protein sequence ID" value="NVN39214.1"/>
    <property type="molecule type" value="Genomic_DNA"/>
</dbReference>
<feature type="chain" id="PRO_5032734686" evidence="1">
    <location>
        <begin position="35"/>
        <end position="272"/>
    </location>
</feature>
<comment type="caution">
    <text evidence="2">The sequence shown here is derived from an EMBL/GenBank/DDBJ whole genome shotgun (WGS) entry which is preliminary data.</text>
</comment>
<keyword evidence="3" id="KW-1185">Reference proteome</keyword>
<dbReference type="AlphaFoldDB" id="A0A850P5V4"/>
<proteinExistence type="predicted"/>
<sequence length="272" mass="28664">MTKTEHGARRGRRAAAGMLSLLAVGMAVPTIAHANVVPTLGRGKPAIGISRAIADNDRPEQDRSADAARKPAALLTFAGIRPGMAVADVMPGRGYFTRLFSNVVGPKGHVYAIVPAWLAQKKPTAADAVNAIAQEAAFANVSVSVEPLETLSVPRPLDVVWTSQNYHDIYYGQSADAALAFDKAAFAALRPGGSLVIVDHVALPGGVTADIAKLHRIDPAIIRQQAEAAGFVFQTDSTVLANPSDPHTVPVFDPSIRGKTDQVVLKFVKPAR</sequence>
<gene>
    <name evidence="2" type="ORF">HUK82_01355</name>
</gene>
<evidence type="ECO:0000313" key="3">
    <source>
        <dbReference type="Proteomes" id="UP000585665"/>
    </source>
</evidence>
<feature type="signal peptide" evidence="1">
    <location>
        <begin position="1"/>
        <end position="34"/>
    </location>
</feature>
<dbReference type="GO" id="GO:0008168">
    <property type="term" value="F:methyltransferase activity"/>
    <property type="evidence" value="ECO:0007669"/>
    <property type="project" value="UniProtKB-KW"/>
</dbReference>
<evidence type="ECO:0000256" key="1">
    <source>
        <dbReference type="SAM" id="SignalP"/>
    </source>
</evidence>
<dbReference type="SUPFAM" id="SSF53335">
    <property type="entry name" value="S-adenosyl-L-methionine-dependent methyltransferases"/>
    <property type="match status" value="1"/>
</dbReference>
<keyword evidence="1" id="KW-0732">Signal</keyword>
<accession>A0A850P5V4</accession>
<evidence type="ECO:0000313" key="2">
    <source>
        <dbReference type="EMBL" id="NVN39214.1"/>
    </source>
</evidence>
<dbReference type="Proteomes" id="UP000585665">
    <property type="component" value="Unassembled WGS sequence"/>
</dbReference>
<dbReference type="InterPro" id="IPR016980">
    <property type="entry name" value="S-AdoMet-dep_MeTrfase_Alr7345"/>
</dbReference>
<keyword evidence="2" id="KW-0808">Transferase</keyword>
<organism evidence="2 3">
    <name type="scientific">Ameyamaea chiangmaiensis</name>
    <dbReference type="NCBI Taxonomy" id="442969"/>
    <lineage>
        <taxon>Bacteria</taxon>
        <taxon>Pseudomonadati</taxon>
        <taxon>Pseudomonadota</taxon>
        <taxon>Alphaproteobacteria</taxon>
        <taxon>Acetobacterales</taxon>
        <taxon>Acetobacteraceae</taxon>
        <taxon>Ameyamaea</taxon>
    </lineage>
</organism>
<dbReference type="PIRSF" id="PIRSF031679">
    <property type="entry name" value="Mtase_Alr7345_prd"/>
    <property type="match status" value="1"/>
</dbReference>
<dbReference type="InterPro" id="IPR029063">
    <property type="entry name" value="SAM-dependent_MTases_sf"/>
</dbReference>
<dbReference type="RefSeq" id="WP_176612227.1">
    <property type="nucleotide sequence ID" value="NZ_JABXXR010000004.1"/>
</dbReference>
<reference evidence="2 3" key="1">
    <citation type="submission" date="2020-06" db="EMBL/GenBank/DDBJ databases">
        <title>Description of novel acetic acid bacteria.</title>
        <authorList>
            <person name="Sombolestani A."/>
        </authorList>
    </citation>
    <scope>NUCLEOTIDE SEQUENCE [LARGE SCALE GENOMIC DNA]</scope>
    <source>
        <strain evidence="2 3">LMG 27010</strain>
    </source>
</reference>
<dbReference type="Gene3D" id="3.40.50.150">
    <property type="entry name" value="Vaccinia Virus protein VP39"/>
    <property type="match status" value="1"/>
</dbReference>
<dbReference type="GO" id="GO:0032259">
    <property type="term" value="P:methylation"/>
    <property type="evidence" value="ECO:0007669"/>
    <property type="project" value="UniProtKB-KW"/>
</dbReference>